<name>A0ABX6NMB0_9BACT</name>
<protein>
    <submittedName>
        <fullName evidence="1">Uncharacterized protein</fullName>
    </submittedName>
</protein>
<dbReference type="EMBL" id="CP039543">
    <property type="protein sequence ID" value="QJT10760.1"/>
    <property type="molecule type" value="Genomic_DNA"/>
</dbReference>
<gene>
    <name evidence="1" type="ORF">E8L03_18365</name>
</gene>
<organism evidence="1 2">
    <name type="scientific">Oceanidesulfovibrio marinus</name>
    <dbReference type="NCBI Taxonomy" id="370038"/>
    <lineage>
        <taxon>Bacteria</taxon>
        <taxon>Pseudomonadati</taxon>
        <taxon>Thermodesulfobacteriota</taxon>
        <taxon>Desulfovibrionia</taxon>
        <taxon>Desulfovibrionales</taxon>
        <taxon>Desulfovibrionaceae</taxon>
        <taxon>Oceanidesulfovibrio</taxon>
    </lineage>
</organism>
<dbReference type="Proteomes" id="UP000503251">
    <property type="component" value="Chromosome"/>
</dbReference>
<accession>A0ABX6NMB0</accession>
<reference evidence="1 2" key="1">
    <citation type="submission" date="2019-04" db="EMBL/GenBank/DDBJ databases">
        <title>Isolation and culture of sulfate reducing bacteria from the cold seep of the South China Sea.</title>
        <authorList>
            <person name="Sun C."/>
            <person name="Liu R."/>
        </authorList>
    </citation>
    <scope>NUCLEOTIDE SEQUENCE [LARGE SCALE GENOMIC DNA]</scope>
    <source>
        <strain evidence="1 2">CS1</strain>
    </source>
</reference>
<sequence length="119" mass="12651">MAHESSRLVYRKSKNKDAGYVFSHSPHLFAGGEGAPFLRANGSPGGPLPADIAPVRLGKALPPAGLSSIRRRSDINADVVHDALYGPNCHVLLVPYKDASLTDEYIEAVVNAVFDGLAQ</sequence>
<keyword evidence="2" id="KW-1185">Reference proteome</keyword>
<dbReference type="RefSeq" id="WP_171268135.1">
    <property type="nucleotide sequence ID" value="NZ_CP039543.1"/>
</dbReference>
<proteinExistence type="predicted"/>
<evidence type="ECO:0000313" key="1">
    <source>
        <dbReference type="EMBL" id="QJT10760.1"/>
    </source>
</evidence>
<evidence type="ECO:0000313" key="2">
    <source>
        <dbReference type="Proteomes" id="UP000503251"/>
    </source>
</evidence>